<dbReference type="InterPro" id="IPR035253">
    <property type="entry name" value="Lipoprotein_22_bac"/>
</dbReference>
<proteinExistence type="predicted"/>
<evidence type="ECO:0008006" key="3">
    <source>
        <dbReference type="Google" id="ProtNLM"/>
    </source>
</evidence>
<dbReference type="PROSITE" id="PS51257">
    <property type="entry name" value="PROKAR_LIPOPROTEIN"/>
    <property type="match status" value="1"/>
</dbReference>
<gene>
    <name evidence="1" type="ORF">PBLR_14426</name>
</gene>
<dbReference type="Proteomes" id="UP000304148">
    <property type="component" value="Chromosome"/>
</dbReference>
<name>A0A383RHL2_PAEAL</name>
<dbReference type="Pfam" id="PF17294">
    <property type="entry name" value="Lipoprotein_22"/>
    <property type="match status" value="1"/>
</dbReference>
<dbReference type="RefSeq" id="WP_138187973.1">
    <property type="nucleotide sequence ID" value="NZ_LS992241.1"/>
</dbReference>
<dbReference type="Gene3D" id="2.40.40.60">
    <property type="match status" value="1"/>
</dbReference>
<dbReference type="Gene3D" id="3.30.70.3060">
    <property type="match status" value="1"/>
</dbReference>
<dbReference type="AlphaFoldDB" id="A0A383RHL2"/>
<protein>
    <recommendedName>
        <fullName evidence="3">Lipoprotein</fullName>
    </recommendedName>
</protein>
<evidence type="ECO:0000313" key="1">
    <source>
        <dbReference type="EMBL" id="SYX86004.1"/>
    </source>
</evidence>
<dbReference type="EMBL" id="LS992241">
    <property type="protein sequence ID" value="SYX86004.1"/>
    <property type="molecule type" value="Genomic_DNA"/>
</dbReference>
<evidence type="ECO:0000313" key="2">
    <source>
        <dbReference type="Proteomes" id="UP000304148"/>
    </source>
</evidence>
<accession>A0A383RHL2</accession>
<organism evidence="1 2">
    <name type="scientific">Paenibacillus alvei</name>
    <name type="common">Bacillus alvei</name>
    <dbReference type="NCBI Taxonomy" id="44250"/>
    <lineage>
        <taxon>Bacteria</taxon>
        <taxon>Bacillati</taxon>
        <taxon>Bacillota</taxon>
        <taxon>Bacilli</taxon>
        <taxon>Bacillales</taxon>
        <taxon>Paenibacillaceae</taxon>
        <taxon>Paenibacillus</taxon>
    </lineage>
</organism>
<sequence>MKKKLGIVATMILVLVMATGCSLFGPKANGLIMYGTDAQIKDALESTKNDVSKTDDFALKYDAKQADDRVIAISKSTAQGLFNNGLLQQVKDKDTTEVIAKLPEVTGDNAVIFAKTDTTVTELKGVKLAGQYGGDIVIGESRGFAQTIVLLDDAAWEKLNADKLGLTVAHFKKDPKNALVDLSKKLEKAQMVVIKK</sequence>
<reference evidence="2" key="1">
    <citation type="submission" date="2018-08" db="EMBL/GenBank/DDBJ databases">
        <authorList>
            <person name="Chevrot R."/>
        </authorList>
    </citation>
    <scope>NUCLEOTIDE SEQUENCE [LARGE SCALE GENOMIC DNA]</scope>
</reference>